<organism evidence="3 4">
    <name type="scientific">Rhizoctonia solani</name>
    <dbReference type="NCBI Taxonomy" id="456999"/>
    <lineage>
        <taxon>Eukaryota</taxon>
        <taxon>Fungi</taxon>
        <taxon>Dikarya</taxon>
        <taxon>Basidiomycota</taxon>
        <taxon>Agaricomycotina</taxon>
        <taxon>Agaricomycetes</taxon>
        <taxon>Cantharellales</taxon>
        <taxon>Ceratobasidiaceae</taxon>
        <taxon>Rhizoctonia</taxon>
    </lineage>
</organism>
<evidence type="ECO:0000256" key="1">
    <source>
        <dbReference type="SAM" id="Coils"/>
    </source>
</evidence>
<name>A0A8H3E6V5_9AGAM</name>
<evidence type="ECO:0000256" key="2">
    <source>
        <dbReference type="SAM" id="MobiDB-lite"/>
    </source>
</evidence>
<feature type="coiled-coil region" evidence="1">
    <location>
        <begin position="26"/>
        <end position="53"/>
    </location>
</feature>
<evidence type="ECO:0000313" key="3">
    <source>
        <dbReference type="EMBL" id="CAE7170042.1"/>
    </source>
</evidence>
<keyword evidence="1" id="KW-0175">Coiled coil</keyword>
<evidence type="ECO:0000313" key="4">
    <source>
        <dbReference type="Proteomes" id="UP000663827"/>
    </source>
</evidence>
<dbReference type="AlphaFoldDB" id="A0A8H3E6V5"/>
<comment type="caution">
    <text evidence="3">The sequence shown here is derived from an EMBL/GenBank/DDBJ whole genome shotgun (WGS) entry which is preliminary data.</text>
</comment>
<protein>
    <submittedName>
        <fullName evidence="3">Uncharacterized protein</fullName>
    </submittedName>
</protein>
<reference evidence="3" key="1">
    <citation type="submission" date="2021-01" db="EMBL/GenBank/DDBJ databases">
        <authorList>
            <person name="Kaushik A."/>
        </authorList>
    </citation>
    <scope>NUCLEOTIDE SEQUENCE</scope>
    <source>
        <strain evidence="3">AG5</strain>
    </source>
</reference>
<dbReference type="EMBL" id="CAJNJQ010002239">
    <property type="protein sequence ID" value="CAE7170042.1"/>
    <property type="molecule type" value="Genomic_DNA"/>
</dbReference>
<sequence>MFPATEMIHSLLQEIEMAVSSSQHGLRVLYKIVERAQELYNELNQRISRVETIGSLDDFDVYTKAIDPLERALLEVLPAICDDRIHLMVPVSSDDLIESTEKWVNNNRVVCDCLRELGTEVELQGLASSSRDIETEILEANAQDYRDLFNELVLEILEKAPQCTQPNLQVLLKYVIRGLRNAQNIFSKNPLKNVDEEWRITSIKCAMLTRGLISHVTTSHNLSNDFGQDGTIWKRVLGMVSLINKAQLSEPLAVPILVLPPQDQQVVEPSSKEKVSTAESLHPSPALHPESARKPRTKPVLSVDTQLHDPTWFKRLQDPFPDPHTPTHAQRLSLYQTYNSASTQSPSPSFSIPTPVTARTPALRWLPGLQTALAFRSSSPLPYVDSVCGRLPLYRFLGFGFGSNS</sequence>
<feature type="region of interest" description="Disordered" evidence="2">
    <location>
        <begin position="265"/>
        <end position="301"/>
    </location>
</feature>
<accession>A0A8H3E6V5</accession>
<gene>
    <name evidence="3" type="ORF">RDB_LOCUS105354</name>
</gene>
<proteinExistence type="predicted"/>
<dbReference type="Proteomes" id="UP000663827">
    <property type="component" value="Unassembled WGS sequence"/>
</dbReference>